<keyword evidence="4" id="KW-0540">Nuclease</keyword>
<keyword evidence="4" id="KW-0255">Endonuclease</keyword>
<evidence type="ECO:0000313" key="5">
    <source>
        <dbReference type="Proteomes" id="UP000530424"/>
    </source>
</evidence>
<dbReference type="PANTHER" id="PTHR34039">
    <property type="entry name" value="UPF0102 PROTEIN YRAN"/>
    <property type="match status" value="1"/>
</dbReference>
<evidence type="ECO:0000256" key="1">
    <source>
        <dbReference type="ARBA" id="ARBA00006738"/>
    </source>
</evidence>
<dbReference type="GO" id="GO:0003676">
    <property type="term" value="F:nucleic acid binding"/>
    <property type="evidence" value="ECO:0007669"/>
    <property type="project" value="InterPro"/>
</dbReference>
<gene>
    <name evidence="4" type="ORF">HNR19_001487</name>
</gene>
<reference evidence="4 5" key="1">
    <citation type="submission" date="2020-07" db="EMBL/GenBank/DDBJ databases">
        <title>Sequencing the genomes of 1000 actinobacteria strains.</title>
        <authorList>
            <person name="Klenk H.-P."/>
        </authorList>
    </citation>
    <scope>NUCLEOTIDE SEQUENCE [LARGE SCALE GENOMIC DNA]</scope>
    <source>
        <strain evidence="4 5">DSM 103833</strain>
    </source>
</reference>
<dbReference type="GO" id="GO:0004519">
    <property type="term" value="F:endonuclease activity"/>
    <property type="evidence" value="ECO:0007669"/>
    <property type="project" value="UniProtKB-KW"/>
</dbReference>
<evidence type="ECO:0000256" key="2">
    <source>
        <dbReference type="HAMAP-Rule" id="MF_00048"/>
    </source>
</evidence>
<proteinExistence type="inferred from homology"/>
<dbReference type="PANTHER" id="PTHR34039:SF1">
    <property type="entry name" value="UPF0102 PROTEIN YRAN"/>
    <property type="match status" value="1"/>
</dbReference>
<name>A0A853C078_9ACTN</name>
<dbReference type="HAMAP" id="MF_00048">
    <property type="entry name" value="UPF0102"/>
    <property type="match status" value="1"/>
</dbReference>
<comment type="caution">
    <text evidence="4">The sequence shown here is derived from an EMBL/GenBank/DDBJ whole genome shotgun (WGS) entry which is preliminary data.</text>
</comment>
<accession>A0A853C078</accession>
<dbReference type="Gene3D" id="3.40.1350.10">
    <property type="match status" value="1"/>
</dbReference>
<sequence>MTETMEPGHEARVARSSSTEVTTAEARQALGRYGEDVAERLLTDEDHRMVLLDRNWRCADGELDLVLRDGDVLVACEVKTRTSLAAGTPHEAVTDDKLARLKRLAQLWAEQRGLRPPETRIDLVAVMRPRKGPAQVDHVRGLA</sequence>
<feature type="compositionally biased region" description="Basic and acidic residues" evidence="3">
    <location>
        <begin position="1"/>
        <end position="13"/>
    </location>
</feature>
<dbReference type="EMBL" id="JACCFP010000001">
    <property type="protein sequence ID" value="NYJ00789.1"/>
    <property type="molecule type" value="Genomic_DNA"/>
</dbReference>
<dbReference type="Pfam" id="PF02021">
    <property type="entry name" value="UPF0102"/>
    <property type="match status" value="1"/>
</dbReference>
<dbReference type="InterPro" id="IPR011856">
    <property type="entry name" value="tRNA_endonuc-like_dom_sf"/>
</dbReference>
<dbReference type="AlphaFoldDB" id="A0A853C078"/>
<dbReference type="InterPro" id="IPR003509">
    <property type="entry name" value="UPF0102_YraN-like"/>
</dbReference>
<dbReference type="InterPro" id="IPR011335">
    <property type="entry name" value="Restrct_endonuc-II-like"/>
</dbReference>
<organism evidence="4 5">
    <name type="scientific">Nocardioides thalensis</name>
    <dbReference type="NCBI Taxonomy" id="1914755"/>
    <lineage>
        <taxon>Bacteria</taxon>
        <taxon>Bacillati</taxon>
        <taxon>Actinomycetota</taxon>
        <taxon>Actinomycetes</taxon>
        <taxon>Propionibacteriales</taxon>
        <taxon>Nocardioidaceae</taxon>
        <taxon>Nocardioides</taxon>
    </lineage>
</organism>
<comment type="similarity">
    <text evidence="1 2">Belongs to the UPF0102 family.</text>
</comment>
<evidence type="ECO:0000313" key="4">
    <source>
        <dbReference type="EMBL" id="NYJ00789.1"/>
    </source>
</evidence>
<keyword evidence="4" id="KW-0378">Hydrolase</keyword>
<keyword evidence="5" id="KW-1185">Reference proteome</keyword>
<evidence type="ECO:0000256" key="3">
    <source>
        <dbReference type="SAM" id="MobiDB-lite"/>
    </source>
</evidence>
<feature type="region of interest" description="Disordered" evidence="3">
    <location>
        <begin position="1"/>
        <end position="23"/>
    </location>
</feature>
<dbReference type="RefSeq" id="WP_246303489.1">
    <property type="nucleotide sequence ID" value="NZ_JACCFP010000001.1"/>
</dbReference>
<dbReference type="NCBIfam" id="NF009154">
    <property type="entry name" value="PRK12497.3-3"/>
    <property type="match status" value="1"/>
</dbReference>
<protein>
    <recommendedName>
        <fullName evidence="2">UPF0102 protein HNR19_001487</fullName>
    </recommendedName>
</protein>
<dbReference type="Proteomes" id="UP000530424">
    <property type="component" value="Unassembled WGS sequence"/>
</dbReference>
<dbReference type="SUPFAM" id="SSF52980">
    <property type="entry name" value="Restriction endonuclease-like"/>
    <property type="match status" value="1"/>
</dbReference>